<protein>
    <submittedName>
        <fullName evidence="1">Uncharacterized protein</fullName>
    </submittedName>
</protein>
<dbReference type="Proteomes" id="UP000799755">
    <property type="component" value="Unassembled WGS sequence"/>
</dbReference>
<gene>
    <name evidence="1" type="ORF">BDR25DRAFT_362363</name>
</gene>
<sequence length="209" mass="23750">MALVPNSHMRWFRATLALNRVYILSARNVSNLSLDTERALIIIPSRKARRSTAKASLQPLLLDRIVLRDLEMFRLLRYDTHCAVQAELITITGFDFKSPLLTTLFFGRCRPRLPLQWNLQHCASLAVTAGKYLQLTGISIFAQPITGRDENEVYGTLSKDTINLWYLENCTFGRSFEARNKPLGKVMLLNKGWAISLEPQLKTVKVEAA</sequence>
<proteinExistence type="predicted"/>
<dbReference type="EMBL" id="MU003545">
    <property type="protein sequence ID" value="KAF2463819.1"/>
    <property type="molecule type" value="Genomic_DNA"/>
</dbReference>
<evidence type="ECO:0000313" key="2">
    <source>
        <dbReference type="Proteomes" id="UP000799755"/>
    </source>
</evidence>
<comment type="caution">
    <text evidence="1">The sequence shown here is derived from an EMBL/GenBank/DDBJ whole genome shotgun (WGS) entry which is preliminary data.</text>
</comment>
<evidence type="ECO:0000313" key="1">
    <source>
        <dbReference type="EMBL" id="KAF2463819.1"/>
    </source>
</evidence>
<name>A0ACB6QA39_9PLEO</name>
<reference evidence="1" key="1">
    <citation type="journal article" date="2020" name="Stud. Mycol.">
        <title>101 Dothideomycetes genomes: a test case for predicting lifestyles and emergence of pathogens.</title>
        <authorList>
            <person name="Haridas S."/>
            <person name="Albert R."/>
            <person name="Binder M."/>
            <person name="Bloem J."/>
            <person name="Labutti K."/>
            <person name="Salamov A."/>
            <person name="Andreopoulos B."/>
            <person name="Baker S."/>
            <person name="Barry K."/>
            <person name="Bills G."/>
            <person name="Bluhm B."/>
            <person name="Cannon C."/>
            <person name="Castanera R."/>
            <person name="Culley D."/>
            <person name="Daum C."/>
            <person name="Ezra D."/>
            <person name="Gonzalez J."/>
            <person name="Henrissat B."/>
            <person name="Kuo A."/>
            <person name="Liang C."/>
            <person name="Lipzen A."/>
            <person name="Lutzoni F."/>
            <person name="Magnuson J."/>
            <person name="Mondo S."/>
            <person name="Nolan M."/>
            <person name="Ohm R."/>
            <person name="Pangilinan J."/>
            <person name="Park H.-J."/>
            <person name="Ramirez L."/>
            <person name="Alfaro M."/>
            <person name="Sun H."/>
            <person name="Tritt A."/>
            <person name="Yoshinaga Y."/>
            <person name="Zwiers L.-H."/>
            <person name="Turgeon B."/>
            <person name="Goodwin S."/>
            <person name="Spatafora J."/>
            <person name="Crous P."/>
            <person name="Grigoriev I."/>
        </authorList>
    </citation>
    <scope>NUCLEOTIDE SEQUENCE</scope>
    <source>
        <strain evidence="1">ATCC 200398</strain>
    </source>
</reference>
<keyword evidence="2" id="KW-1185">Reference proteome</keyword>
<accession>A0ACB6QA39</accession>
<organism evidence="1 2">
    <name type="scientific">Lindgomyces ingoldianus</name>
    <dbReference type="NCBI Taxonomy" id="673940"/>
    <lineage>
        <taxon>Eukaryota</taxon>
        <taxon>Fungi</taxon>
        <taxon>Dikarya</taxon>
        <taxon>Ascomycota</taxon>
        <taxon>Pezizomycotina</taxon>
        <taxon>Dothideomycetes</taxon>
        <taxon>Pleosporomycetidae</taxon>
        <taxon>Pleosporales</taxon>
        <taxon>Lindgomycetaceae</taxon>
        <taxon>Lindgomyces</taxon>
    </lineage>
</organism>